<keyword evidence="2" id="KW-1185">Reference proteome</keyword>
<accession>A0AAD4XWQ5</accession>
<name>A0AAD4XWQ5_9MAGN</name>
<reference evidence="1" key="1">
    <citation type="submission" date="2022-04" db="EMBL/GenBank/DDBJ databases">
        <title>A functionally conserved STORR gene fusion in Papaver species that diverged 16.8 million years ago.</title>
        <authorList>
            <person name="Catania T."/>
        </authorList>
    </citation>
    <scope>NUCLEOTIDE SEQUENCE</scope>
    <source>
        <strain evidence="1">S-188037</strain>
    </source>
</reference>
<protein>
    <submittedName>
        <fullName evidence="1">Uncharacterized protein</fullName>
    </submittedName>
</protein>
<gene>
    <name evidence="1" type="ORF">MKW98_022882</name>
</gene>
<sequence>MKFARKHEITKVFMGCNNDGISHAIKFNLVSTGHIKFQLPTYCRSFQGRLDEV</sequence>
<evidence type="ECO:0000313" key="1">
    <source>
        <dbReference type="EMBL" id="KAI3963460.1"/>
    </source>
</evidence>
<dbReference type="Proteomes" id="UP001202328">
    <property type="component" value="Unassembled WGS sequence"/>
</dbReference>
<feature type="non-terminal residue" evidence="1">
    <location>
        <position position="53"/>
    </location>
</feature>
<organism evidence="1 2">
    <name type="scientific">Papaver atlanticum</name>
    <dbReference type="NCBI Taxonomy" id="357466"/>
    <lineage>
        <taxon>Eukaryota</taxon>
        <taxon>Viridiplantae</taxon>
        <taxon>Streptophyta</taxon>
        <taxon>Embryophyta</taxon>
        <taxon>Tracheophyta</taxon>
        <taxon>Spermatophyta</taxon>
        <taxon>Magnoliopsida</taxon>
        <taxon>Ranunculales</taxon>
        <taxon>Papaveraceae</taxon>
        <taxon>Papaveroideae</taxon>
        <taxon>Papaver</taxon>
    </lineage>
</organism>
<evidence type="ECO:0000313" key="2">
    <source>
        <dbReference type="Proteomes" id="UP001202328"/>
    </source>
</evidence>
<proteinExistence type="predicted"/>
<dbReference type="EMBL" id="JAJJMB010000061">
    <property type="protein sequence ID" value="KAI3963460.1"/>
    <property type="molecule type" value="Genomic_DNA"/>
</dbReference>
<dbReference type="AlphaFoldDB" id="A0AAD4XWQ5"/>
<comment type="caution">
    <text evidence="1">The sequence shown here is derived from an EMBL/GenBank/DDBJ whole genome shotgun (WGS) entry which is preliminary data.</text>
</comment>